<sequence length="419" mass="44192">MHGVLSPLPPTTTATPSSLTPADSRASVAHLLARASSYPCSAATPAFARLAHSTSTFQLALTRCCPSLTLLCRASFPPESLSRSSSSRCMPPSDRAQPLQVRAPRHASQGTRQAGDNEPLVWVLWKILKGDGEDNYADRPILPGALARSLLPPNFRAAKLMLDDTFYHGATTSDLFTTSSTRITPEEDHGTRLLAARVRVLSLVEQRHLTPLLHTLAASPLLAPEDLALLAAHNPGLAYTLLCAHAHPDHISSASTSGSLATNPSYLAALPTLPPTLPTLDLLTRLLCPPTPLPLVARVREEVLGPFLDGSIGLLQTALVEQGEGDGAEKGVVNLCRFFASLLRHGIVSAGDEAACAAMRGFSLRHARWGEARGVYAALVGADAASIGAAECYNGGRGEGNQARVIGRGRGRRCGSGSR</sequence>
<dbReference type="EMBL" id="JARKIE010000778">
    <property type="protein sequence ID" value="KAJ7617020.1"/>
    <property type="molecule type" value="Genomic_DNA"/>
</dbReference>
<feature type="region of interest" description="Disordered" evidence="1">
    <location>
        <begin position="1"/>
        <end position="21"/>
    </location>
</feature>
<feature type="compositionally biased region" description="Low complexity" evidence="1">
    <location>
        <begin position="11"/>
        <end position="21"/>
    </location>
</feature>
<protein>
    <recommendedName>
        <fullName evidence="4">CCR4-NOT transcription complex subunit 11</fullName>
    </recommendedName>
</protein>
<dbReference type="AlphaFoldDB" id="A0AAD7FD40"/>
<dbReference type="Pfam" id="PF10155">
    <property type="entry name" value="CNOT11"/>
    <property type="match status" value="1"/>
</dbReference>
<dbReference type="Proteomes" id="UP001221757">
    <property type="component" value="Unassembled WGS sequence"/>
</dbReference>
<dbReference type="GO" id="GO:0030014">
    <property type="term" value="C:CCR4-NOT complex"/>
    <property type="evidence" value="ECO:0007669"/>
    <property type="project" value="InterPro"/>
</dbReference>
<keyword evidence="3" id="KW-1185">Reference proteome</keyword>
<feature type="compositionally biased region" description="Low complexity" evidence="1">
    <location>
        <begin position="77"/>
        <end position="95"/>
    </location>
</feature>
<proteinExistence type="predicted"/>
<organism evidence="2 3">
    <name type="scientific">Mycena rosella</name>
    <name type="common">Pink bonnet</name>
    <name type="synonym">Agaricus rosellus</name>
    <dbReference type="NCBI Taxonomy" id="1033263"/>
    <lineage>
        <taxon>Eukaryota</taxon>
        <taxon>Fungi</taxon>
        <taxon>Dikarya</taxon>
        <taxon>Basidiomycota</taxon>
        <taxon>Agaricomycotina</taxon>
        <taxon>Agaricomycetes</taxon>
        <taxon>Agaricomycetidae</taxon>
        <taxon>Agaricales</taxon>
        <taxon>Marasmiineae</taxon>
        <taxon>Mycenaceae</taxon>
        <taxon>Mycena</taxon>
    </lineage>
</organism>
<evidence type="ECO:0000256" key="1">
    <source>
        <dbReference type="SAM" id="MobiDB-lite"/>
    </source>
</evidence>
<evidence type="ECO:0008006" key="4">
    <source>
        <dbReference type="Google" id="ProtNLM"/>
    </source>
</evidence>
<feature type="region of interest" description="Disordered" evidence="1">
    <location>
        <begin position="77"/>
        <end position="114"/>
    </location>
</feature>
<accession>A0AAD7FD40</accession>
<evidence type="ECO:0000313" key="2">
    <source>
        <dbReference type="EMBL" id="KAJ7617020.1"/>
    </source>
</evidence>
<name>A0AAD7FD40_MYCRO</name>
<gene>
    <name evidence="2" type="ORF">B0H17DRAFT_1297319</name>
</gene>
<dbReference type="InterPro" id="IPR019312">
    <property type="entry name" value="CNOT11"/>
</dbReference>
<evidence type="ECO:0000313" key="3">
    <source>
        <dbReference type="Proteomes" id="UP001221757"/>
    </source>
</evidence>
<comment type="caution">
    <text evidence="2">The sequence shown here is derived from an EMBL/GenBank/DDBJ whole genome shotgun (WGS) entry which is preliminary data.</text>
</comment>
<reference evidence="2" key="1">
    <citation type="submission" date="2023-03" db="EMBL/GenBank/DDBJ databases">
        <title>Massive genome expansion in bonnet fungi (Mycena s.s.) driven by repeated elements and novel gene families across ecological guilds.</title>
        <authorList>
            <consortium name="Lawrence Berkeley National Laboratory"/>
            <person name="Harder C.B."/>
            <person name="Miyauchi S."/>
            <person name="Viragh M."/>
            <person name="Kuo A."/>
            <person name="Thoen E."/>
            <person name="Andreopoulos B."/>
            <person name="Lu D."/>
            <person name="Skrede I."/>
            <person name="Drula E."/>
            <person name="Henrissat B."/>
            <person name="Morin E."/>
            <person name="Kohler A."/>
            <person name="Barry K."/>
            <person name="LaButti K."/>
            <person name="Morin E."/>
            <person name="Salamov A."/>
            <person name="Lipzen A."/>
            <person name="Mereny Z."/>
            <person name="Hegedus B."/>
            <person name="Baldrian P."/>
            <person name="Stursova M."/>
            <person name="Weitz H."/>
            <person name="Taylor A."/>
            <person name="Grigoriev I.V."/>
            <person name="Nagy L.G."/>
            <person name="Martin F."/>
            <person name="Kauserud H."/>
        </authorList>
    </citation>
    <scope>NUCLEOTIDE SEQUENCE</scope>
    <source>
        <strain evidence="2">CBHHK067</strain>
    </source>
</reference>